<protein>
    <submittedName>
        <fullName evidence="1">Uncharacterized protein</fullName>
    </submittedName>
</protein>
<gene>
    <name evidence="1" type="ORF">METUNv1_01423</name>
</gene>
<keyword evidence="2" id="KW-1185">Reference proteome</keyword>
<accession>F5RAT6</accession>
<evidence type="ECO:0000313" key="1">
    <source>
        <dbReference type="EMBL" id="EGK72307.1"/>
    </source>
</evidence>
<proteinExistence type="predicted"/>
<comment type="caution">
    <text evidence="1">The sequence shown here is derived from an EMBL/GenBank/DDBJ whole genome shotgun (WGS) entry which is preliminary data.</text>
</comment>
<reference evidence="1 2" key="1">
    <citation type="journal article" date="2011" name="J. Bacteriol.">
        <title>Genome sequence of Methyloversatilis universalis FAM5T, a methylotrophic representative of the order Rhodocyclales.</title>
        <authorList>
            <person name="Kittichotirat W."/>
            <person name="Good N.M."/>
            <person name="Hall R."/>
            <person name="Bringel F."/>
            <person name="Lajus A."/>
            <person name="Medigue C."/>
            <person name="Smalley N.E."/>
            <person name="Beck D."/>
            <person name="Bumgarner R."/>
            <person name="Vuilleumier S."/>
            <person name="Kalyuzhnaya M.G."/>
        </authorList>
    </citation>
    <scope>NUCLEOTIDE SEQUENCE [LARGE SCALE GENOMIC DNA]</scope>
    <source>
        <strain evidence="2">ATCC BAA-1314 / JCM 13912 / FAM5</strain>
    </source>
</reference>
<name>F5RAT6_METUF</name>
<sequence length="93" mass="10703">MRQTVPLRHRFRARLSRGTSILSGGAGPRSCSTPHNFRLNARLRGEGMQGLSPEVRHVLPSPAVRQRTVRAVRRPFLHRPRRQRALGYFARRL</sequence>
<dbReference type="EMBL" id="AFHG01000041">
    <property type="protein sequence ID" value="EGK72307.1"/>
    <property type="molecule type" value="Genomic_DNA"/>
</dbReference>
<dbReference type="STRING" id="1000565.METUNv1_01423"/>
<evidence type="ECO:0000313" key="2">
    <source>
        <dbReference type="Proteomes" id="UP000005019"/>
    </source>
</evidence>
<dbReference type="AlphaFoldDB" id="F5RAT6"/>
<dbReference type="Proteomes" id="UP000005019">
    <property type="component" value="Unassembled WGS sequence"/>
</dbReference>
<organism evidence="1 2">
    <name type="scientific">Methyloversatilis universalis (strain ATCC BAA-1314 / DSM 25237 / JCM 13912 / CCUG 52030 / FAM5)</name>
    <dbReference type="NCBI Taxonomy" id="1000565"/>
    <lineage>
        <taxon>Bacteria</taxon>
        <taxon>Pseudomonadati</taxon>
        <taxon>Pseudomonadota</taxon>
        <taxon>Betaproteobacteria</taxon>
        <taxon>Nitrosomonadales</taxon>
        <taxon>Sterolibacteriaceae</taxon>
        <taxon>Methyloversatilis</taxon>
    </lineage>
</organism>